<protein>
    <submittedName>
        <fullName evidence="2">Anti-sigma B factor RsbT</fullName>
    </submittedName>
</protein>
<dbReference type="AlphaFoldDB" id="A0A6J4J305"/>
<evidence type="ECO:0000313" key="2">
    <source>
        <dbReference type="EMBL" id="CAA9266536.1"/>
    </source>
</evidence>
<feature type="region of interest" description="Disordered" evidence="1">
    <location>
        <begin position="1"/>
        <end position="112"/>
    </location>
</feature>
<evidence type="ECO:0000256" key="1">
    <source>
        <dbReference type="SAM" id="MobiDB-lite"/>
    </source>
</evidence>
<feature type="non-terminal residue" evidence="2">
    <location>
        <position position="1"/>
    </location>
</feature>
<feature type="non-terminal residue" evidence="2">
    <location>
        <position position="134"/>
    </location>
</feature>
<organism evidence="2">
    <name type="scientific">uncultured Acetobacteraceae bacterium</name>
    <dbReference type="NCBI Taxonomy" id="169975"/>
    <lineage>
        <taxon>Bacteria</taxon>
        <taxon>Pseudomonadati</taxon>
        <taxon>Pseudomonadota</taxon>
        <taxon>Alphaproteobacteria</taxon>
        <taxon>Acetobacterales</taxon>
        <taxon>Acetobacteraceae</taxon>
        <taxon>environmental samples</taxon>
    </lineage>
</organism>
<reference evidence="2" key="1">
    <citation type="submission" date="2020-02" db="EMBL/GenBank/DDBJ databases">
        <authorList>
            <person name="Meier V. D."/>
        </authorList>
    </citation>
    <scope>NUCLEOTIDE SEQUENCE</scope>
    <source>
        <strain evidence="2">AVDCRST_MAG04</strain>
    </source>
</reference>
<name>A0A6J4J305_9PROT</name>
<dbReference type="EMBL" id="CADCTL010000202">
    <property type="protein sequence ID" value="CAA9266536.1"/>
    <property type="molecule type" value="Genomic_DNA"/>
</dbReference>
<feature type="compositionally biased region" description="Basic residues" evidence="1">
    <location>
        <begin position="47"/>
        <end position="85"/>
    </location>
</feature>
<sequence length="134" mass="15082">GSGGGLRDPLLRRRGAGAPGGQGARRRRGLRPRGPDQDRDRRERTRPQHARPRRGRRCARRVRVAGRPARRAAHLRGPRPRHPGRRAGAQGRLHDRPRPGVGPGRLQTPLERVRHRLGARSGHARHHRAVEQPM</sequence>
<gene>
    <name evidence="2" type="ORF">AVDCRST_MAG04-2870</name>
</gene>
<proteinExistence type="predicted"/>
<feature type="compositionally biased region" description="Basic and acidic residues" evidence="1">
    <location>
        <begin position="33"/>
        <end position="46"/>
    </location>
</feature>
<accession>A0A6J4J305</accession>